<reference evidence="2 3" key="2">
    <citation type="submission" date="2016-10" db="EMBL/GenBank/DDBJ databases">
        <authorList>
            <person name="Varghese N."/>
            <person name="Submissions S."/>
        </authorList>
    </citation>
    <scope>NUCLEOTIDE SEQUENCE [LARGE SCALE GENOMIC DNA]</scope>
    <source>
        <strain evidence="2 3">DSM 24802</strain>
    </source>
</reference>
<accession>A0AAN4URN9</accession>
<evidence type="ECO:0000313" key="4">
    <source>
        <dbReference type="Proteomes" id="UP000634647"/>
    </source>
</evidence>
<reference evidence="1" key="1">
    <citation type="journal article" date="2014" name="Int. J. Syst. Evol. Microbiol.">
        <title>Complete genome sequence of Corynebacterium casei LMG S-19264T (=DSM 44701T), isolated from a smear-ripened cheese.</title>
        <authorList>
            <consortium name="US DOE Joint Genome Institute (JGI-PGF)"/>
            <person name="Walter F."/>
            <person name="Albersmeier A."/>
            <person name="Kalinowski J."/>
            <person name="Ruckert C."/>
        </authorList>
    </citation>
    <scope>NUCLEOTIDE SEQUENCE</scope>
    <source>
        <strain evidence="1">CGMCC 1.10859</strain>
    </source>
</reference>
<comment type="caution">
    <text evidence="1">The sequence shown here is derived from an EMBL/GenBank/DDBJ whole genome shotgun (WGS) entry which is preliminary data.</text>
</comment>
<dbReference type="AlphaFoldDB" id="A0AAN4URN9"/>
<sequence>MLDSNIVTRGEALILPNSDPAIVIKPGYRRFLVGLDIAQSIDQNAFAIILDERVPFYDENGRQELSPRRREIVRAERVPQMSYTQLAIVTRNLMLDASITGRAHLVVDAGGPGRAFCDLLNTKNVQHTRMQIVGGENEGETRERGTTFNNVGKNRLLSTINSAMHVGDLKIGNFPMRDDLRAELESFDTSITEAGRMRIEGGTAFGHADIAMAAAMAYWLSDHRTVGAHIGETRLRGFW</sequence>
<dbReference type="EMBL" id="BNAB01000008">
    <property type="protein sequence ID" value="GHE02188.1"/>
    <property type="molecule type" value="Genomic_DNA"/>
</dbReference>
<gene>
    <name evidence="1" type="ORF">GCM10008024_20800</name>
    <name evidence="2" type="ORF">SAMN05444006_109134</name>
</gene>
<keyword evidence="3" id="KW-1185">Reference proteome</keyword>
<proteinExistence type="predicted"/>
<organism evidence="1 4">
    <name type="scientific">Allgaiera indica</name>
    <dbReference type="NCBI Taxonomy" id="765699"/>
    <lineage>
        <taxon>Bacteria</taxon>
        <taxon>Pseudomonadati</taxon>
        <taxon>Pseudomonadota</taxon>
        <taxon>Alphaproteobacteria</taxon>
        <taxon>Rhodobacterales</taxon>
        <taxon>Paracoccaceae</taxon>
        <taxon>Allgaiera</taxon>
    </lineage>
</organism>
<dbReference type="RefSeq" id="WP_035845458.1">
    <property type="nucleotide sequence ID" value="NZ_BNAB01000008.1"/>
</dbReference>
<evidence type="ECO:0000313" key="2">
    <source>
        <dbReference type="EMBL" id="SDX06345.1"/>
    </source>
</evidence>
<protein>
    <recommendedName>
        <fullName evidence="5">Terminase large subunit gp17-like C-terminal domain-containing protein</fullName>
    </recommendedName>
</protein>
<evidence type="ECO:0000313" key="1">
    <source>
        <dbReference type="EMBL" id="GHE02188.1"/>
    </source>
</evidence>
<dbReference type="Proteomes" id="UP000634647">
    <property type="component" value="Unassembled WGS sequence"/>
</dbReference>
<evidence type="ECO:0000313" key="3">
    <source>
        <dbReference type="Proteomes" id="UP000199541"/>
    </source>
</evidence>
<name>A0AAN4URN9_9RHOB</name>
<dbReference type="EMBL" id="FNOB01000009">
    <property type="protein sequence ID" value="SDX06345.1"/>
    <property type="molecule type" value="Genomic_DNA"/>
</dbReference>
<evidence type="ECO:0008006" key="5">
    <source>
        <dbReference type="Google" id="ProtNLM"/>
    </source>
</evidence>
<dbReference type="Gene3D" id="3.30.420.240">
    <property type="match status" value="1"/>
</dbReference>
<reference evidence="1" key="3">
    <citation type="submission" date="2023-06" db="EMBL/GenBank/DDBJ databases">
        <authorList>
            <person name="Sun Q."/>
            <person name="Zhou Y."/>
        </authorList>
    </citation>
    <scope>NUCLEOTIDE SEQUENCE</scope>
    <source>
        <strain evidence="1">CGMCC 1.10859</strain>
    </source>
</reference>
<dbReference type="Proteomes" id="UP000199541">
    <property type="component" value="Unassembled WGS sequence"/>
</dbReference>